<reference evidence="2 3" key="1">
    <citation type="submission" date="2019-07" db="EMBL/GenBank/DDBJ databases">
        <title>Complete Genome Sequence and Methylome Analysis of Nocardia otitidis-caviarum NEB252.</title>
        <authorList>
            <person name="Fomenkov A."/>
            <person name="Anton B.P."/>
            <person name="Vincze T."/>
            <person name="Roberts R.J."/>
        </authorList>
    </citation>
    <scope>NUCLEOTIDE SEQUENCE [LARGE SCALE GENOMIC DNA]</scope>
    <source>
        <strain evidence="2 3">NEB252</strain>
    </source>
</reference>
<gene>
    <name evidence="2" type="ORF">FOH10_24190</name>
</gene>
<evidence type="ECO:0000313" key="2">
    <source>
        <dbReference type="EMBL" id="QDP81356.1"/>
    </source>
</evidence>
<dbReference type="GeneID" id="80335463"/>
<proteinExistence type="predicted"/>
<accession>A0A516NR20</accession>
<dbReference type="Pfam" id="PF21806">
    <property type="entry name" value="DUF6879"/>
    <property type="match status" value="1"/>
</dbReference>
<dbReference type="InterPro" id="IPR049244">
    <property type="entry name" value="DUF6879"/>
</dbReference>
<evidence type="ECO:0000259" key="1">
    <source>
        <dbReference type="Pfam" id="PF21806"/>
    </source>
</evidence>
<dbReference type="RefSeq" id="WP_143982452.1">
    <property type="nucleotide sequence ID" value="NZ_CP041695.1"/>
</dbReference>
<dbReference type="Proteomes" id="UP000317039">
    <property type="component" value="Chromosome"/>
</dbReference>
<dbReference type="KEGG" id="nod:FOH10_24190"/>
<evidence type="ECO:0000313" key="3">
    <source>
        <dbReference type="Proteomes" id="UP000317039"/>
    </source>
</evidence>
<feature type="domain" description="DUF6879" evidence="1">
    <location>
        <begin position="9"/>
        <end position="169"/>
    </location>
</feature>
<dbReference type="AlphaFoldDB" id="A0A516NR20"/>
<dbReference type="EMBL" id="CP041695">
    <property type="protein sequence ID" value="QDP81356.1"/>
    <property type="molecule type" value="Genomic_DNA"/>
</dbReference>
<sequence>MQLLRGNPWPDLFGQCHREAFHLEVRDTYAVPEESEPLRRFLNGEPDDNGWFEQWAQLMRETTGRGVRVTRVRVVTVPHVDYQRWLLALAALNTAAGEDIRYLPRHLAGTVPTDDFWLLDDARIVFNLVDENGRAAGAAASTTDPRIAEQCRQTKERLWRLATPYADYACERSADIRK</sequence>
<protein>
    <recommendedName>
        <fullName evidence="1">DUF6879 domain-containing protein</fullName>
    </recommendedName>
</protein>
<name>A0A516NR20_9NOCA</name>
<organism evidence="2 3">
    <name type="scientific">Nocardia otitidiscaviarum</name>
    <dbReference type="NCBI Taxonomy" id="1823"/>
    <lineage>
        <taxon>Bacteria</taxon>
        <taxon>Bacillati</taxon>
        <taxon>Actinomycetota</taxon>
        <taxon>Actinomycetes</taxon>
        <taxon>Mycobacteriales</taxon>
        <taxon>Nocardiaceae</taxon>
        <taxon>Nocardia</taxon>
    </lineage>
</organism>